<comment type="caution">
    <text evidence="1">The sequence shown here is derived from an EMBL/GenBank/DDBJ whole genome shotgun (WGS) entry which is preliminary data.</text>
</comment>
<dbReference type="AlphaFoldDB" id="A0A0A2EV20"/>
<dbReference type="RefSeq" id="WP_036850549.1">
    <property type="nucleotide sequence ID" value="NZ_JQJD01000008.1"/>
</dbReference>
<sequence length="140" mass="16001">MNKLTTFLLAFIVAFTMLSCKKQAEDRQDLGRSDDTIKLGVKEVFFEKTGGTLDLQTASDAWRVQSLLRNGHPLTKDDNLTIIEDESKRQIGYKCNFCEVMRQGNILHIKVNPKTSDDQVVYDVVLQEGNFFAYLKVIHK</sequence>
<dbReference type="EMBL" id="JQJD01000008">
    <property type="protein sequence ID" value="KGN82746.1"/>
    <property type="molecule type" value="Genomic_DNA"/>
</dbReference>
<accession>A0A0A2EV20</accession>
<proteinExistence type="predicted"/>
<dbReference type="PROSITE" id="PS51257">
    <property type="entry name" value="PROKAR_LIPOPROTEIN"/>
    <property type="match status" value="1"/>
</dbReference>
<evidence type="ECO:0008006" key="3">
    <source>
        <dbReference type="Google" id="ProtNLM"/>
    </source>
</evidence>
<name>A0A0A2EV20_PORCN</name>
<evidence type="ECO:0000313" key="2">
    <source>
        <dbReference type="Proteomes" id="UP000030125"/>
    </source>
</evidence>
<reference evidence="1 2" key="1">
    <citation type="submission" date="2014-08" db="EMBL/GenBank/DDBJ databases">
        <title>Porphyromonas cangingivalis strain:COT-109_OH1386 Genome sequencing.</title>
        <authorList>
            <person name="Wallis C."/>
            <person name="Deusch O."/>
            <person name="O'Flynn C."/>
            <person name="Davis I."/>
            <person name="Jospin G."/>
            <person name="Darling A.E."/>
            <person name="Coil D.A."/>
            <person name="Alexiev A."/>
            <person name="Horsfall A."/>
            <person name="Kirkwood N."/>
            <person name="Harris S."/>
            <person name="Eisen J.A."/>
        </authorList>
    </citation>
    <scope>NUCLEOTIDE SEQUENCE [LARGE SCALE GENOMIC DNA]</scope>
    <source>
        <strain evidence="2">COT-109 OH1386</strain>
    </source>
</reference>
<keyword evidence="2" id="KW-1185">Reference proteome</keyword>
<dbReference type="Proteomes" id="UP000030125">
    <property type="component" value="Unassembled WGS sequence"/>
</dbReference>
<gene>
    <name evidence="1" type="ORF">HQ35_01995</name>
</gene>
<organism evidence="1 2">
    <name type="scientific">Porphyromonas cangingivalis</name>
    <dbReference type="NCBI Taxonomy" id="36874"/>
    <lineage>
        <taxon>Bacteria</taxon>
        <taxon>Pseudomonadati</taxon>
        <taxon>Bacteroidota</taxon>
        <taxon>Bacteroidia</taxon>
        <taxon>Bacteroidales</taxon>
        <taxon>Porphyromonadaceae</taxon>
        <taxon>Porphyromonas</taxon>
    </lineage>
</organism>
<evidence type="ECO:0000313" key="1">
    <source>
        <dbReference type="EMBL" id="KGN82746.1"/>
    </source>
</evidence>
<protein>
    <recommendedName>
        <fullName evidence="3">Lipoprotein</fullName>
    </recommendedName>
</protein>